<proteinExistence type="predicted"/>
<evidence type="ECO:0000313" key="2">
    <source>
        <dbReference type="EMBL" id="KAF9067539.1"/>
    </source>
</evidence>
<sequence>MNFVLVRLMGLAGTRGWVAGANPSDGILAGATAPPPPTEPTPGLHSFTLIEISTTSTIYSSLPSHPALLIFNRHSDPGLPTEKLGEGEGWTGADMSGLEEAVELADCS</sequence>
<evidence type="ECO:0000256" key="1">
    <source>
        <dbReference type="SAM" id="SignalP"/>
    </source>
</evidence>
<organism evidence="2 3">
    <name type="scientific">Rhodocollybia butyracea</name>
    <dbReference type="NCBI Taxonomy" id="206335"/>
    <lineage>
        <taxon>Eukaryota</taxon>
        <taxon>Fungi</taxon>
        <taxon>Dikarya</taxon>
        <taxon>Basidiomycota</taxon>
        <taxon>Agaricomycotina</taxon>
        <taxon>Agaricomycetes</taxon>
        <taxon>Agaricomycetidae</taxon>
        <taxon>Agaricales</taxon>
        <taxon>Marasmiineae</taxon>
        <taxon>Omphalotaceae</taxon>
        <taxon>Rhodocollybia</taxon>
    </lineage>
</organism>
<evidence type="ECO:0008006" key="4">
    <source>
        <dbReference type="Google" id="ProtNLM"/>
    </source>
</evidence>
<comment type="caution">
    <text evidence="2">The sequence shown here is derived from an EMBL/GenBank/DDBJ whole genome shotgun (WGS) entry which is preliminary data.</text>
</comment>
<keyword evidence="1" id="KW-0732">Signal</keyword>
<dbReference type="AlphaFoldDB" id="A0A9P5PQI6"/>
<feature type="signal peptide" evidence="1">
    <location>
        <begin position="1"/>
        <end position="20"/>
    </location>
</feature>
<keyword evidence="3" id="KW-1185">Reference proteome</keyword>
<dbReference type="Proteomes" id="UP000772434">
    <property type="component" value="Unassembled WGS sequence"/>
</dbReference>
<dbReference type="EMBL" id="JADNRY010000072">
    <property type="protein sequence ID" value="KAF9067539.1"/>
    <property type="molecule type" value="Genomic_DNA"/>
</dbReference>
<feature type="chain" id="PRO_5040286993" description="Secreted protein" evidence="1">
    <location>
        <begin position="21"/>
        <end position="108"/>
    </location>
</feature>
<gene>
    <name evidence="2" type="ORF">BDP27DRAFT_1422827</name>
</gene>
<protein>
    <recommendedName>
        <fullName evidence="4">Secreted protein</fullName>
    </recommendedName>
</protein>
<evidence type="ECO:0000313" key="3">
    <source>
        <dbReference type="Proteomes" id="UP000772434"/>
    </source>
</evidence>
<name>A0A9P5PQI6_9AGAR</name>
<accession>A0A9P5PQI6</accession>
<reference evidence="2" key="1">
    <citation type="submission" date="2020-11" db="EMBL/GenBank/DDBJ databases">
        <authorList>
            <consortium name="DOE Joint Genome Institute"/>
            <person name="Ahrendt S."/>
            <person name="Riley R."/>
            <person name="Andreopoulos W."/>
            <person name="Labutti K."/>
            <person name="Pangilinan J."/>
            <person name="Ruiz-Duenas F.J."/>
            <person name="Barrasa J.M."/>
            <person name="Sanchez-Garcia M."/>
            <person name="Camarero S."/>
            <person name="Miyauchi S."/>
            <person name="Serrano A."/>
            <person name="Linde D."/>
            <person name="Babiker R."/>
            <person name="Drula E."/>
            <person name="Ayuso-Fernandez I."/>
            <person name="Pacheco R."/>
            <person name="Padilla G."/>
            <person name="Ferreira P."/>
            <person name="Barriuso J."/>
            <person name="Kellner H."/>
            <person name="Castanera R."/>
            <person name="Alfaro M."/>
            <person name="Ramirez L."/>
            <person name="Pisabarro A.G."/>
            <person name="Kuo A."/>
            <person name="Tritt A."/>
            <person name="Lipzen A."/>
            <person name="He G."/>
            <person name="Yan M."/>
            <person name="Ng V."/>
            <person name="Cullen D."/>
            <person name="Martin F."/>
            <person name="Rosso M.-N."/>
            <person name="Henrissat B."/>
            <person name="Hibbett D."/>
            <person name="Martinez A.T."/>
            <person name="Grigoriev I.V."/>
        </authorList>
    </citation>
    <scope>NUCLEOTIDE SEQUENCE</scope>
    <source>
        <strain evidence="2">AH 40177</strain>
    </source>
</reference>